<protein>
    <submittedName>
        <fullName evidence="1">Uncharacterized protein</fullName>
    </submittedName>
</protein>
<dbReference type="PANTHER" id="PTHR33069">
    <property type="entry name" value="CHROMOSOME 7, WHOLE GENOME SHOTGUN SEQUENCE-RELATED"/>
    <property type="match status" value="1"/>
</dbReference>
<reference evidence="1 2" key="1">
    <citation type="submission" date="2017-11" db="EMBL/GenBank/DDBJ databases">
        <title>De novo assembly and phasing of dikaryotic genomes from two isolates of Puccinia coronata f. sp. avenae, the causal agent of oat crown rust.</title>
        <authorList>
            <person name="Miller M.E."/>
            <person name="Zhang Y."/>
            <person name="Omidvar V."/>
            <person name="Sperschneider J."/>
            <person name="Schwessinger B."/>
            <person name="Raley C."/>
            <person name="Palmer J.M."/>
            <person name="Garnica D."/>
            <person name="Upadhyaya N."/>
            <person name="Rathjen J."/>
            <person name="Taylor J.M."/>
            <person name="Park R.F."/>
            <person name="Dodds P.N."/>
            <person name="Hirsch C.D."/>
            <person name="Kianian S.F."/>
            <person name="Figueroa M."/>
        </authorList>
    </citation>
    <scope>NUCLEOTIDE SEQUENCE [LARGE SCALE GENOMIC DNA]</scope>
    <source>
        <strain evidence="1">12SD80</strain>
    </source>
</reference>
<dbReference type="Proteomes" id="UP000235392">
    <property type="component" value="Unassembled WGS sequence"/>
</dbReference>
<dbReference type="EMBL" id="PGCI01000955">
    <property type="protein sequence ID" value="PLW10640.1"/>
    <property type="molecule type" value="Genomic_DNA"/>
</dbReference>
<sequence length="389" mass="44426">MSLTASSRWNASHILEQKTSVLKGFLRLLQSCEPGYDRATDTTKSIDEDASIRIAQKKERWNRLHSVLLPLLDRQITNLSELLHPSDLQQESASKFELLLGIQCDLEDTINQVRSAQDTLFLVPVRAFPAHFNNDQHLHELKPFRLRGLKESLESLYASLYAVFERSTHMTKRLMVSSPTPNADGPSSPIISRLERKVLIGLLSSSRDAIKLAIEWIFSLLTNLSHNKERNHQSHQAIEKTSVNLLSEPVLQVVKSLIPVIKLSRLFYKKSTQRAVNGSRRPFVTEIDSRRLDCLSGTASSVRFILQKLLQMLKDNNPDVLDGPLMVKEVNRIQICLEEALFSVMLYFVPLILETQGFPDQKHYNSWFIVWFSQLNLAVQNFIDVAELL</sequence>
<gene>
    <name evidence="1" type="ORF">PCASD_22272</name>
</gene>
<name>A0A2N5SBL3_9BASI</name>
<accession>A0A2N5SBL3</accession>
<evidence type="ECO:0000313" key="1">
    <source>
        <dbReference type="EMBL" id="PLW10640.1"/>
    </source>
</evidence>
<dbReference type="PANTHER" id="PTHR33069:SF3">
    <property type="entry name" value="DYNEIN HEAVY CHAIN TAIL DOMAIN-CONTAINING PROTEIN"/>
    <property type="match status" value="1"/>
</dbReference>
<organism evidence="1 2">
    <name type="scientific">Puccinia coronata f. sp. avenae</name>
    <dbReference type="NCBI Taxonomy" id="200324"/>
    <lineage>
        <taxon>Eukaryota</taxon>
        <taxon>Fungi</taxon>
        <taxon>Dikarya</taxon>
        <taxon>Basidiomycota</taxon>
        <taxon>Pucciniomycotina</taxon>
        <taxon>Pucciniomycetes</taxon>
        <taxon>Pucciniales</taxon>
        <taxon>Pucciniaceae</taxon>
        <taxon>Puccinia</taxon>
    </lineage>
</organism>
<proteinExistence type="predicted"/>
<comment type="caution">
    <text evidence="1">The sequence shown here is derived from an EMBL/GenBank/DDBJ whole genome shotgun (WGS) entry which is preliminary data.</text>
</comment>
<evidence type="ECO:0000313" key="2">
    <source>
        <dbReference type="Proteomes" id="UP000235392"/>
    </source>
</evidence>
<dbReference type="AlphaFoldDB" id="A0A2N5SBL3"/>